<accession>A0ABQ9DBE5</accession>
<dbReference type="Proteomes" id="UP001145742">
    <property type="component" value="Unassembled WGS sequence"/>
</dbReference>
<organism evidence="1 2">
    <name type="scientific">Willisornis vidua</name>
    <name type="common">Xingu scale-backed antbird</name>
    <dbReference type="NCBI Taxonomy" id="1566151"/>
    <lineage>
        <taxon>Eukaryota</taxon>
        <taxon>Metazoa</taxon>
        <taxon>Chordata</taxon>
        <taxon>Craniata</taxon>
        <taxon>Vertebrata</taxon>
        <taxon>Euteleostomi</taxon>
        <taxon>Archelosauria</taxon>
        <taxon>Archosauria</taxon>
        <taxon>Dinosauria</taxon>
        <taxon>Saurischia</taxon>
        <taxon>Theropoda</taxon>
        <taxon>Coelurosauria</taxon>
        <taxon>Aves</taxon>
        <taxon>Neognathae</taxon>
        <taxon>Neoaves</taxon>
        <taxon>Telluraves</taxon>
        <taxon>Australaves</taxon>
        <taxon>Passeriformes</taxon>
        <taxon>Thamnophilidae</taxon>
        <taxon>Willisornis</taxon>
    </lineage>
</organism>
<keyword evidence="2" id="KW-1185">Reference proteome</keyword>
<gene>
    <name evidence="1" type="ORF">WISP_78597</name>
</gene>
<protein>
    <submittedName>
        <fullName evidence="1">Rna-directed dna polymerase from mobile element jockey-like</fullName>
    </submittedName>
</protein>
<evidence type="ECO:0000313" key="1">
    <source>
        <dbReference type="EMBL" id="KAJ7415374.1"/>
    </source>
</evidence>
<proteinExistence type="predicted"/>
<comment type="caution">
    <text evidence="1">The sequence shown here is derived from an EMBL/GenBank/DDBJ whole genome shotgun (WGS) entry which is preliminary data.</text>
</comment>
<dbReference type="EMBL" id="WHWB01033954">
    <property type="protein sequence ID" value="KAJ7415374.1"/>
    <property type="molecule type" value="Genomic_DNA"/>
</dbReference>
<reference evidence="1" key="1">
    <citation type="submission" date="2019-10" db="EMBL/GenBank/DDBJ databases">
        <authorList>
            <person name="Soares A.E.R."/>
            <person name="Aleixo A."/>
            <person name="Schneider P."/>
            <person name="Miyaki C.Y."/>
            <person name="Schneider M.P."/>
            <person name="Mello C."/>
            <person name="Vasconcelos A.T.R."/>
        </authorList>
    </citation>
    <scope>NUCLEOTIDE SEQUENCE</scope>
    <source>
        <tissue evidence="1">Muscle</tissue>
    </source>
</reference>
<sequence>MRFNKTKCKVLYLGQSNPQYQSSLGNEQIKSSPAEKDLGVLENERLDMAWQCALTAQKAKCVLGCIKNSMASRSSKVTVPLLCPGETPPAVLHPALGYPAQEGH</sequence>
<dbReference type="PANTHER" id="PTHR33332">
    <property type="entry name" value="REVERSE TRANSCRIPTASE DOMAIN-CONTAINING PROTEIN"/>
    <property type="match status" value="1"/>
</dbReference>
<name>A0ABQ9DBE5_9PASS</name>
<evidence type="ECO:0000313" key="2">
    <source>
        <dbReference type="Proteomes" id="UP001145742"/>
    </source>
</evidence>